<dbReference type="OrthoDB" id="4505337at2759"/>
<gene>
    <name evidence="2" type="ORF">PENPOL_c012G04096</name>
</gene>
<comment type="caution">
    <text evidence="2">The sequence shown here is derived from an EMBL/GenBank/DDBJ whole genome shotgun (WGS) entry which is preliminary data.</text>
</comment>
<protein>
    <submittedName>
        <fullName evidence="2">Uncharacterized protein</fullName>
    </submittedName>
</protein>
<name>A0A1V6ND54_PENPO</name>
<proteinExistence type="predicted"/>
<evidence type="ECO:0000256" key="1">
    <source>
        <dbReference type="SAM" id="MobiDB-lite"/>
    </source>
</evidence>
<dbReference type="EMBL" id="MDYM01000012">
    <property type="protein sequence ID" value="OQD62502.1"/>
    <property type="molecule type" value="Genomic_DNA"/>
</dbReference>
<dbReference type="AlphaFoldDB" id="A0A1V6ND54"/>
<dbReference type="Proteomes" id="UP000191408">
    <property type="component" value="Unassembled WGS sequence"/>
</dbReference>
<sequence length="717" mass="80202">MDNVVRSFSNDIEYSSESFIATLLHGKPEHKHLDVLTELLTKSSEIDERVASSISAAWHWICQNDLWSTRCQSLSDYRKAIGYTETVRPIVQRHKKSELAKRSSTQTIFRYWKIPFDKALPIHTRPLTWSKHLLSLTACLSKHLNHLDSLSLLEESMKNRPERGRTRNRLMASDVQRALETLGIPQTRLAARGSRKSRTSSSSAQNKDTDRCAEVDTPPSTIHAETSSLPHTQSQRLLPLAASPTQGLPPNKDPNEWQCCGCIPICLPLIALITTPQARLDTKLLTALVDWAYTISWGSFCSEHLMRLAHFIPTQDPCDSTRAEIIHKLEAFCSRGCYSSRGMATSPFMTDTSDVQSLSSGTKEDTNSTFNRNVVQQCYKMISQMVQRDPAYYAVLVACRPDQNRKLIHRSRHYQQGTVSQCDDVGFGVPVDRTKLLAQGEGTSDIHSTVIFPTCETVQTIRLVPVSHRQFNSWPQSPLEPKYGDGCKVFGEAQEIVVQPGDLVMCLPQIFRWPATSSSSNLLSLSQIGLDNRFPTPPEQASESYNMGSSDNVWEQPEPQVHDTKGIAHEYHTAKAGFIGDNWSSASGAIGQALTGRLDWGTDRAREEINCILGSHGATAVEFVAKSRAQLARHFHNLCESIERGEDLSSNFRMSRCGERDISPDLFQGQNEYLETAEAFTDPLTSTSPTWNNPSLDDMVADLNHTFSQQPMSFDLP</sequence>
<reference evidence="3" key="1">
    <citation type="journal article" date="2017" name="Nat. Microbiol.">
        <title>Global analysis of biosynthetic gene clusters reveals vast potential of secondary metabolite production in Penicillium species.</title>
        <authorList>
            <person name="Nielsen J.C."/>
            <person name="Grijseels S."/>
            <person name="Prigent S."/>
            <person name="Ji B."/>
            <person name="Dainat J."/>
            <person name="Nielsen K.F."/>
            <person name="Frisvad J.C."/>
            <person name="Workman M."/>
            <person name="Nielsen J."/>
        </authorList>
    </citation>
    <scope>NUCLEOTIDE SEQUENCE [LARGE SCALE GENOMIC DNA]</scope>
    <source>
        <strain evidence="3">IBT 4502</strain>
    </source>
</reference>
<feature type="region of interest" description="Disordered" evidence="1">
    <location>
        <begin position="183"/>
        <end position="234"/>
    </location>
</feature>
<evidence type="ECO:0000313" key="3">
    <source>
        <dbReference type="Proteomes" id="UP000191408"/>
    </source>
</evidence>
<evidence type="ECO:0000313" key="2">
    <source>
        <dbReference type="EMBL" id="OQD62502.1"/>
    </source>
</evidence>
<organism evidence="2 3">
    <name type="scientific">Penicillium polonicum</name>
    <dbReference type="NCBI Taxonomy" id="60169"/>
    <lineage>
        <taxon>Eukaryota</taxon>
        <taxon>Fungi</taxon>
        <taxon>Dikarya</taxon>
        <taxon>Ascomycota</taxon>
        <taxon>Pezizomycotina</taxon>
        <taxon>Eurotiomycetes</taxon>
        <taxon>Eurotiomycetidae</taxon>
        <taxon>Eurotiales</taxon>
        <taxon>Aspergillaceae</taxon>
        <taxon>Penicillium</taxon>
    </lineage>
</organism>
<accession>A0A1V6ND54</accession>
<feature type="compositionally biased region" description="Polar residues" evidence="1">
    <location>
        <begin position="218"/>
        <end position="234"/>
    </location>
</feature>
<dbReference type="STRING" id="60169.A0A1V6ND54"/>
<keyword evidence="3" id="KW-1185">Reference proteome</keyword>